<name>A0ABT6T239_9ACTN</name>
<protein>
    <recommendedName>
        <fullName evidence="3">PIN domain-containing protein</fullName>
    </recommendedName>
</protein>
<evidence type="ECO:0000313" key="2">
    <source>
        <dbReference type="Proteomes" id="UP001237105"/>
    </source>
</evidence>
<dbReference type="InterPro" id="IPR029060">
    <property type="entry name" value="PIN-like_dom_sf"/>
</dbReference>
<evidence type="ECO:0008006" key="3">
    <source>
        <dbReference type="Google" id="ProtNLM"/>
    </source>
</evidence>
<dbReference type="Proteomes" id="UP001237105">
    <property type="component" value="Unassembled WGS sequence"/>
</dbReference>
<gene>
    <name evidence="1" type="ORF">QIT00_25850</name>
</gene>
<dbReference type="Gene3D" id="3.40.50.1010">
    <property type="entry name" value="5'-nuclease"/>
    <property type="match status" value="1"/>
</dbReference>
<sequence>MKPLLLDTGVLYAIADADDDDHPACAAYVSSWRGRLLKYADFPLGSVDASVVAVAERLGLTEVATLDHRHFSAVRPSHVPAFTLLP</sequence>
<proteinExistence type="predicted"/>
<dbReference type="SUPFAM" id="SSF88723">
    <property type="entry name" value="PIN domain-like"/>
    <property type="match status" value="1"/>
</dbReference>
<accession>A0ABT6T239</accession>
<evidence type="ECO:0000313" key="1">
    <source>
        <dbReference type="EMBL" id="MDI3421937.1"/>
    </source>
</evidence>
<dbReference type="RefSeq" id="WP_282537799.1">
    <property type="nucleotide sequence ID" value="NZ_JASCIS010000030.1"/>
</dbReference>
<organism evidence="1 2">
    <name type="scientific">Streptomyces luteolus</name>
    <dbReference type="NCBI Taxonomy" id="3043615"/>
    <lineage>
        <taxon>Bacteria</taxon>
        <taxon>Bacillati</taxon>
        <taxon>Actinomycetota</taxon>
        <taxon>Actinomycetes</taxon>
        <taxon>Kitasatosporales</taxon>
        <taxon>Streptomycetaceae</taxon>
        <taxon>Streptomyces</taxon>
    </lineage>
</organism>
<keyword evidence="2" id="KW-1185">Reference proteome</keyword>
<comment type="caution">
    <text evidence="1">The sequence shown here is derived from an EMBL/GenBank/DDBJ whole genome shotgun (WGS) entry which is preliminary data.</text>
</comment>
<dbReference type="EMBL" id="JASCIS010000030">
    <property type="protein sequence ID" value="MDI3421937.1"/>
    <property type="molecule type" value="Genomic_DNA"/>
</dbReference>
<reference evidence="1 2" key="1">
    <citation type="submission" date="2023-05" db="EMBL/GenBank/DDBJ databases">
        <title>Draft genome sequence of Streptomyces sp. B-S-A12 isolated from a cave soil in Thailand.</title>
        <authorList>
            <person name="Chamroensaksri N."/>
            <person name="Muangham S."/>
        </authorList>
    </citation>
    <scope>NUCLEOTIDE SEQUENCE [LARGE SCALE GENOMIC DNA]</scope>
    <source>
        <strain evidence="1 2">B-S-A12</strain>
    </source>
</reference>